<name>A0A328CD98_9DELT</name>
<feature type="region of interest" description="Disordered" evidence="1">
    <location>
        <begin position="85"/>
        <end position="111"/>
    </location>
</feature>
<reference evidence="2 3" key="1">
    <citation type="submission" date="2018-05" db="EMBL/GenBank/DDBJ databases">
        <title>Lujinxingia marina gen. nov. sp. nov., a new facultative anaerobic member of the class Deltaproteobacteria, and proposal of Lujinxingaceae fam. nov.</title>
        <authorList>
            <person name="Li C.-M."/>
        </authorList>
    </citation>
    <scope>NUCLEOTIDE SEQUENCE [LARGE SCALE GENOMIC DNA]</scope>
    <source>
        <strain evidence="2 3">B210</strain>
    </source>
</reference>
<keyword evidence="3" id="KW-1185">Reference proteome</keyword>
<dbReference type="OrthoDB" id="9788733at2"/>
<proteinExistence type="predicted"/>
<sequence length="458" mass="49392">MLTLPHNFAPSALRPALSLVGMLVLCAGLTYPLSTAAQPSPPLAPLPRDAQAPPSPPGSSLAASDDGDVDTTDDIEAELEALEAELNTTEPRPSSAEPRPSAPPNPTGALPSLNPDISLIADFALAWFSDDPELMGGHDASKMGFNLQGLELGLSAGIDPYWRFDSHILISLFGLEVEEAYATTLALPANLQVRAGQFLTRFGRVNPTHLHAWNFTTQPLVLGKFFGGEGLRGLGVEVGQLLPLPWMASWTLSAQSIAGAATGRSFLASAEDLEQLQDLTVSARLEQFWDLSAHSGLLLGLSAANGPNSSGRGNRSDIFGVDLLLKRTVTGPRGRSELGWQSEWMLRRRQDPGPPDQEGGSVLQDWGGYTELYYSPSLTWRAAARLEHVSGRADDPLDPQWINARQRGALSLSYTPSHFSRLRLEYGINHLPDAVQPRVHMVFLQLDLVAGAHGAHRY</sequence>
<gene>
    <name evidence="2" type="ORF">DL240_03730</name>
</gene>
<keyword evidence="2" id="KW-0675">Receptor</keyword>
<dbReference type="RefSeq" id="WP_111728503.1">
    <property type="nucleotide sequence ID" value="NZ_QHKO01000001.1"/>
</dbReference>
<accession>A0A328CD98</accession>
<protein>
    <submittedName>
        <fullName evidence="2">Zinc-regulated TonB-dependent outer membrane receptor</fullName>
    </submittedName>
</protein>
<feature type="compositionally biased region" description="Low complexity" evidence="1">
    <location>
        <begin position="85"/>
        <end position="99"/>
    </location>
</feature>
<dbReference type="InterPro" id="IPR023614">
    <property type="entry name" value="Porin_dom_sf"/>
</dbReference>
<dbReference type="EMBL" id="QHKO01000001">
    <property type="protein sequence ID" value="RAL25331.1"/>
    <property type="molecule type" value="Genomic_DNA"/>
</dbReference>
<feature type="region of interest" description="Disordered" evidence="1">
    <location>
        <begin position="40"/>
        <end position="71"/>
    </location>
</feature>
<evidence type="ECO:0000256" key="1">
    <source>
        <dbReference type="SAM" id="MobiDB-lite"/>
    </source>
</evidence>
<feature type="compositionally biased region" description="Low complexity" evidence="1">
    <location>
        <begin position="46"/>
        <end position="64"/>
    </location>
</feature>
<comment type="caution">
    <text evidence="2">The sequence shown here is derived from an EMBL/GenBank/DDBJ whole genome shotgun (WGS) entry which is preliminary data.</text>
</comment>
<dbReference type="AlphaFoldDB" id="A0A328CD98"/>
<evidence type="ECO:0000313" key="2">
    <source>
        <dbReference type="EMBL" id="RAL25331.1"/>
    </source>
</evidence>
<dbReference type="Gene3D" id="2.40.160.10">
    <property type="entry name" value="Porin"/>
    <property type="match status" value="1"/>
</dbReference>
<dbReference type="Proteomes" id="UP000249169">
    <property type="component" value="Unassembled WGS sequence"/>
</dbReference>
<evidence type="ECO:0000313" key="3">
    <source>
        <dbReference type="Proteomes" id="UP000249169"/>
    </source>
</evidence>
<organism evidence="2 3">
    <name type="scientific">Lujinxingia litoralis</name>
    <dbReference type="NCBI Taxonomy" id="2211119"/>
    <lineage>
        <taxon>Bacteria</taxon>
        <taxon>Deltaproteobacteria</taxon>
        <taxon>Bradymonadales</taxon>
        <taxon>Lujinxingiaceae</taxon>
        <taxon>Lujinxingia</taxon>
    </lineage>
</organism>